<protein>
    <submittedName>
        <fullName evidence="2">Uncharacterized protein</fullName>
    </submittedName>
</protein>
<evidence type="ECO:0000313" key="3">
    <source>
        <dbReference type="Proteomes" id="UP001596455"/>
    </source>
</evidence>
<keyword evidence="1" id="KW-1133">Transmembrane helix</keyword>
<dbReference type="Proteomes" id="UP001596455">
    <property type="component" value="Unassembled WGS sequence"/>
</dbReference>
<organism evidence="2 3">
    <name type="scientific">Georgenia alba</name>
    <dbReference type="NCBI Taxonomy" id="2233858"/>
    <lineage>
        <taxon>Bacteria</taxon>
        <taxon>Bacillati</taxon>
        <taxon>Actinomycetota</taxon>
        <taxon>Actinomycetes</taxon>
        <taxon>Micrococcales</taxon>
        <taxon>Bogoriellaceae</taxon>
        <taxon>Georgenia</taxon>
    </lineage>
</organism>
<dbReference type="EMBL" id="JBHTCQ010000001">
    <property type="protein sequence ID" value="MFC7403841.1"/>
    <property type="molecule type" value="Genomic_DNA"/>
</dbReference>
<keyword evidence="3" id="KW-1185">Reference proteome</keyword>
<keyword evidence="1" id="KW-0472">Membrane</keyword>
<name>A0ABW2Q2X2_9MICO</name>
<keyword evidence="1" id="KW-0812">Transmembrane</keyword>
<comment type="caution">
    <text evidence="2">The sequence shown here is derived from an EMBL/GenBank/DDBJ whole genome shotgun (WGS) entry which is preliminary data.</text>
</comment>
<evidence type="ECO:0000313" key="2">
    <source>
        <dbReference type="EMBL" id="MFC7403841.1"/>
    </source>
</evidence>
<proteinExistence type="predicted"/>
<accession>A0ABW2Q2X2</accession>
<evidence type="ECO:0000256" key="1">
    <source>
        <dbReference type="SAM" id="Phobius"/>
    </source>
</evidence>
<sequence>MTPTEFSPGRSDAIRVALIRTAEGGARRRRLVRSGSLVVCGAIAGVGLSAAAVAAGGGLTPDESGSRWNAADYFLEMAEQPGFMDGGRGSDGRHDLEVFWRGPLGEEARAIVQRAEADGISVEVTHMPRSNEEAQRALLQYVMALEDAGIETLGFGITGQNDVIRIWGPEVSVDPQVQQRAREILESTLGQAFTIEFVPNDPIVPAPATPAPGSGR</sequence>
<gene>
    <name evidence="2" type="ORF">ACFQQL_01865</name>
</gene>
<feature type="transmembrane region" description="Helical" evidence="1">
    <location>
        <begin position="37"/>
        <end position="59"/>
    </location>
</feature>
<reference evidence="3" key="1">
    <citation type="journal article" date="2019" name="Int. J. Syst. Evol. Microbiol.">
        <title>The Global Catalogue of Microorganisms (GCM) 10K type strain sequencing project: providing services to taxonomists for standard genome sequencing and annotation.</title>
        <authorList>
            <consortium name="The Broad Institute Genomics Platform"/>
            <consortium name="The Broad Institute Genome Sequencing Center for Infectious Disease"/>
            <person name="Wu L."/>
            <person name="Ma J."/>
        </authorList>
    </citation>
    <scope>NUCLEOTIDE SEQUENCE [LARGE SCALE GENOMIC DNA]</scope>
    <source>
        <strain evidence="3">JCM 1490</strain>
    </source>
</reference>
<dbReference type="RefSeq" id="WP_382390683.1">
    <property type="nucleotide sequence ID" value="NZ_JBHTCQ010000001.1"/>
</dbReference>